<dbReference type="PROSITE" id="PS00141">
    <property type="entry name" value="ASP_PROTEASE"/>
    <property type="match status" value="1"/>
</dbReference>
<evidence type="ECO:0000313" key="4">
    <source>
        <dbReference type="EMBL" id="KAL1383402.1"/>
    </source>
</evidence>
<feature type="domain" description="CCHC-type" evidence="3">
    <location>
        <begin position="187"/>
        <end position="203"/>
    </location>
</feature>
<name>A0ABD1CZM8_CULPP</name>
<gene>
    <name evidence="4" type="ORF">pipiens_013135</name>
</gene>
<evidence type="ECO:0000313" key="5">
    <source>
        <dbReference type="Proteomes" id="UP001562425"/>
    </source>
</evidence>
<proteinExistence type="predicted"/>
<dbReference type="EMBL" id="JBEHCU010008411">
    <property type="protein sequence ID" value="KAL1383402.1"/>
    <property type="molecule type" value="Genomic_DNA"/>
</dbReference>
<protein>
    <recommendedName>
        <fullName evidence="3">CCHC-type domain-containing protein</fullName>
    </recommendedName>
</protein>
<reference evidence="4 5" key="1">
    <citation type="submission" date="2024-05" db="EMBL/GenBank/DDBJ databases">
        <title>Culex pipiens pipiens assembly and annotation.</title>
        <authorList>
            <person name="Alout H."/>
            <person name="Durand T."/>
        </authorList>
    </citation>
    <scope>NUCLEOTIDE SEQUENCE [LARGE SCALE GENOMIC DNA]</scope>
    <source>
        <strain evidence="4">HA-2024</strain>
        <tissue evidence="4">Whole body</tissue>
    </source>
</reference>
<dbReference type="SUPFAM" id="SSF57756">
    <property type="entry name" value="Retrovirus zinc finger-like domains"/>
    <property type="match status" value="1"/>
</dbReference>
<evidence type="ECO:0000259" key="3">
    <source>
        <dbReference type="PROSITE" id="PS50158"/>
    </source>
</evidence>
<dbReference type="InterPro" id="IPR036875">
    <property type="entry name" value="Znf_CCHC_sf"/>
</dbReference>
<dbReference type="PROSITE" id="PS50158">
    <property type="entry name" value="ZF_CCHC"/>
    <property type="match status" value="1"/>
</dbReference>
<keyword evidence="1" id="KW-0479">Metal-binding</keyword>
<comment type="caution">
    <text evidence="4">The sequence shown here is derived from an EMBL/GenBank/DDBJ whole genome shotgun (WGS) entry which is preliminary data.</text>
</comment>
<evidence type="ECO:0000256" key="2">
    <source>
        <dbReference type="SAM" id="MobiDB-lite"/>
    </source>
</evidence>
<accession>A0ABD1CZM8</accession>
<feature type="compositionally biased region" description="Basic and acidic residues" evidence="2">
    <location>
        <begin position="212"/>
        <end position="222"/>
    </location>
</feature>
<feature type="region of interest" description="Disordered" evidence="2">
    <location>
        <begin position="202"/>
        <end position="222"/>
    </location>
</feature>
<dbReference type="GO" id="GO:0008270">
    <property type="term" value="F:zinc ion binding"/>
    <property type="evidence" value="ECO:0007669"/>
    <property type="project" value="UniProtKB-KW"/>
</dbReference>
<keyword evidence="1" id="KW-0862">Zinc</keyword>
<sequence>MIDQGLAEHARIHNHALGELVSNAHRAENLASRKREALAKEAQARGALMQESFAVESAGDSYRSRGQSSNGRPKGYSEREQTSRGYGKSSGETRRYGRSSGDTRGFGRGFSEARGYGRSTSDTRGYGRGSDETRGQGSRGRDVRRSEGNEQWKNGHRPAWAPNKRKGCSNCRNDHGDQEPGPAADKRCWRCDGVGHFASTCPSSGSKGFARQTERGNSRDQRVNTLSLSDVLFDCSVGSSEPIKFMVDSGADVNIIGGADWERLRRDADCGRASIRAVKPSRTASLIAYASKEPLKVEMILEAEDTSSEETRPAAQLQPAGIDQRSCSPKLAQPGQGARPSRKKQVPSYLQDYVRLVEEELEVQKTLQVDKTVFTCGMVR</sequence>
<evidence type="ECO:0000256" key="1">
    <source>
        <dbReference type="PROSITE-ProRule" id="PRU00047"/>
    </source>
</evidence>
<dbReference type="AlphaFoldDB" id="A0ABD1CZM8"/>
<organism evidence="4 5">
    <name type="scientific">Culex pipiens pipiens</name>
    <name type="common">Northern house mosquito</name>
    <dbReference type="NCBI Taxonomy" id="38569"/>
    <lineage>
        <taxon>Eukaryota</taxon>
        <taxon>Metazoa</taxon>
        <taxon>Ecdysozoa</taxon>
        <taxon>Arthropoda</taxon>
        <taxon>Hexapoda</taxon>
        <taxon>Insecta</taxon>
        <taxon>Pterygota</taxon>
        <taxon>Neoptera</taxon>
        <taxon>Endopterygota</taxon>
        <taxon>Diptera</taxon>
        <taxon>Nematocera</taxon>
        <taxon>Culicoidea</taxon>
        <taxon>Culicidae</taxon>
        <taxon>Culicinae</taxon>
        <taxon>Culicini</taxon>
        <taxon>Culex</taxon>
        <taxon>Culex</taxon>
    </lineage>
</organism>
<feature type="region of interest" description="Disordered" evidence="2">
    <location>
        <begin position="305"/>
        <end position="346"/>
    </location>
</feature>
<dbReference type="SMART" id="SM00343">
    <property type="entry name" value="ZnF_C2HC"/>
    <property type="match status" value="1"/>
</dbReference>
<dbReference type="InterPro" id="IPR001969">
    <property type="entry name" value="Aspartic_peptidase_AS"/>
</dbReference>
<keyword evidence="5" id="KW-1185">Reference proteome</keyword>
<dbReference type="Proteomes" id="UP001562425">
    <property type="component" value="Unassembled WGS sequence"/>
</dbReference>
<keyword evidence="1" id="KW-0863">Zinc-finger</keyword>
<dbReference type="InterPro" id="IPR001878">
    <property type="entry name" value="Znf_CCHC"/>
</dbReference>
<feature type="compositionally biased region" description="Basic and acidic residues" evidence="2">
    <location>
        <begin position="129"/>
        <end position="150"/>
    </location>
</feature>
<feature type="region of interest" description="Disordered" evidence="2">
    <location>
        <begin position="50"/>
        <end position="166"/>
    </location>
</feature>